<dbReference type="InterPro" id="IPR035497">
    <property type="entry name" value="Caskin1/2_SAM_1"/>
</dbReference>
<feature type="compositionally biased region" description="Polar residues" evidence="3">
    <location>
        <begin position="392"/>
        <end position="401"/>
    </location>
</feature>
<dbReference type="InterPro" id="IPR033635">
    <property type="entry name" value="ANKS1/Caskin"/>
</dbReference>
<evidence type="ECO:0000256" key="1">
    <source>
        <dbReference type="ARBA" id="ARBA00022737"/>
    </source>
</evidence>
<dbReference type="InterPro" id="IPR035498">
    <property type="entry name" value="Caskin1/2_SAM_2"/>
</dbReference>
<keyword evidence="6" id="KW-1185">Reference proteome</keyword>
<feature type="compositionally biased region" description="Low complexity" evidence="3">
    <location>
        <begin position="415"/>
        <end position="429"/>
    </location>
</feature>
<evidence type="ECO:0000256" key="2">
    <source>
        <dbReference type="ARBA" id="ARBA00023043"/>
    </source>
</evidence>
<dbReference type="CDD" id="cd09497">
    <property type="entry name" value="SAM_caskin1_2_repeat1"/>
    <property type="match status" value="1"/>
</dbReference>
<feature type="region of interest" description="Disordered" evidence="3">
    <location>
        <begin position="16"/>
        <end position="42"/>
    </location>
</feature>
<dbReference type="PROSITE" id="PS50105">
    <property type="entry name" value="SAM_DOMAIN"/>
    <property type="match status" value="2"/>
</dbReference>
<dbReference type="InterPro" id="IPR013761">
    <property type="entry name" value="SAM/pointed_sf"/>
</dbReference>
<dbReference type="Proteomes" id="UP000593567">
    <property type="component" value="Unassembled WGS sequence"/>
</dbReference>
<dbReference type="AlphaFoldDB" id="A0A7J7K6M0"/>
<dbReference type="Gene3D" id="1.10.150.50">
    <property type="entry name" value="Transcription Factor, Ets-1"/>
    <property type="match status" value="2"/>
</dbReference>
<protein>
    <submittedName>
        <fullName evidence="5">CASKIN2</fullName>
    </submittedName>
</protein>
<feature type="compositionally biased region" description="Low complexity" evidence="3">
    <location>
        <begin position="293"/>
        <end position="307"/>
    </location>
</feature>
<feature type="region of interest" description="Disordered" evidence="3">
    <location>
        <begin position="291"/>
        <end position="368"/>
    </location>
</feature>
<feature type="compositionally biased region" description="Polar residues" evidence="3">
    <location>
        <begin position="447"/>
        <end position="474"/>
    </location>
</feature>
<evidence type="ECO:0000313" key="5">
    <source>
        <dbReference type="EMBL" id="KAF6034270.1"/>
    </source>
</evidence>
<feature type="compositionally biased region" description="Polar residues" evidence="3">
    <location>
        <begin position="16"/>
        <end position="27"/>
    </location>
</feature>
<keyword evidence="2" id="KW-0040">ANK repeat</keyword>
<proteinExistence type="predicted"/>
<dbReference type="InterPro" id="IPR001660">
    <property type="entry name" value="SAM"/>
</dbReference>
<organism evidence="5 6">
    <name type="scientific">Bugula neritina</name>
    <name type="common">Brown bryozoan</name>
    <name type="synonym">Sertularia neritina</name>
    <dbReference type="NCBI Taxonomy" id="10212"/>
    <lineage>
        <taxon>Eukaryota</taxon>
        <taxon>Metazoa</taxon>
        <taxon>Spiralia</taxon>
        <taxon>Lophotrochozoa</taxon>
        <taxon>Bryozoa</taxon>
        <taxon>Gymnolaemata</taxon>
        <taxon>Cheilostomatida</taxon>
        <taxon>Flustrina</taxon>
        <taxon>Buguloidea</taxon>
        <taxon>Bugulidae</taxon>
        <taxon>Bugula</taxon>
    </lineage>
</organism>
<reference evidence="5" key="1">
    <citation type="submission" date="2020-06" db="EMBL/GenBank/DDBJ databases">
        <title>Draft genome of Bugula neritina, a colonial animal packing powerful symbionts and potential medicines.</title>
        <authorList>
            <person name="Rayko M."/>
        </authorList>
    </citation>
    <scope>NUCLEOTIDE SEQUENCE [LARGE SCALE GENOMIC DNA]</scope>
    <source>
        <strain evidence="5">Kwan_BN1</strain>
    </source>
</reference>
<feature type="region of interest" description="Disordered" evidence="3">
    <location>
        <begin position="387"/>
        <end position="430"/>
    </location>
</feature>
<dbReference type="SUPFAM" id="SSF47769">
    <property type="entry name" value="SAM/Pointed domain"/>
    <property type="match status" value="2"/>
</dbReference>
<gene>
    <name evidence="5" type="ORF">EB796_007421</name>
</gene>
<feature type="region of interest" description="Disordered" evidence="3">
    <location>
        <begin position="447"/>
        <end position="498"/>
    </location>
</feature>
<sequence length="733" mass="80986">MAINVNVNVGTYPQRLSSHSLSEPSRQSYDSRQSYHSNSSSSIGSLDILDETGFSSNVNVAELYRRGMSDADIIYTWLSDLRFDIYFENFLQAGYDMPTISRMTPEDLTAIGITKPIHRKKLKREISKLNIGDGIPDFMPSSVLEWLQCLGLDIYYETLQSQQYDTIDSIIKISWEDLEDIGINLLGHQKKILLAVNRLKKFNKRQSQTSSRDSTPVTGTMPRWSADMAANSGYAINGQVPYRSHSGENVSSQVRECSPYSMAASNSLKEIMNHRSRSRHVSGGEVVPIMTKSGMSRSSSGNSVNSSTDFGLPRCQSFGQAERDSTPPSSEDSGSSYGGSMQRKSSNKGPMKGIHGLTMSKHSSQDSIDQQFRNSMDNQVAQYATLRRTNSRKQSSQSIELQQFGVLPPSPISKTGSSTSPGLGSLPSPFANFRSPYAQIQSGEIKNQLSKGENRSSSVPSSPVTKGATLSNDVNIKAKKPPAPPKRTMSIKRNSDEQVNCEVNEDEETPEFPPPPPPIAFNLQAMKTNQPKNGTRTNEHVAERRTSPFREGLKLQNVIESSLAARRRASSAEKEARNCNSNNNNEMDITPTNQCNSRITDRSNSATPRNSIENIPFANDNAGTIKQKFGQPPLTTGGNADCIEDNLDDALESEDNEDGEFDFDTVKRMPKPVMHVQPVYNEQNHIKLVSEQPKNVMGNDKIQRDVLNDIGCMLENLSSELDAMLDTETGSNN</sequence>
<accession>A0A7J7K6M0</accession>
<feature type="compositionally biased region" description="Polar residues" evidence="3">
    <location>
        <begin position="586"/>
        <end position="613"/>
    </location>
</feature>
<feature type="compositionally biased region" description="Low complexity" evidence="3">
    <location>
        <begin position="326"/>
        <end position="340"/>
    </location>
</feature>
<dbReference type="Pfam" id="PF00536">
    <property type="entry name" value="SAM_1"/>
    <property type="match status" value="2"/>
</dbReference>
<evidence type="ECO:0000313" key="6">
    <source>
        <dbReference type="Proteomes" id="UP000593567"/>
    </source>
</evidence>
<feature type="region of interest" description="Disordered" evidence="3">
    <location>
        <begin position="569"/>
        <end position="617"/>
    </location>
</feature>
<dbReference type="EMBL" id="VXIV02001114">
    <property type="protein sequence ID" value="KAF6034270.1"/>
    <property type="molecule type" value="Genomic_DNA"/>
</dbReference>
<evidence type="ECO:0000259" key="4">
    <source>
        <dbReference type="PROSITE" id="PS50105"/>
    </source>
</evidence>
<dbReference type="OrthoDB" id="5314041at2759"/>
<dbReference type="SMART" id="SM00454">
    <property type="entry name" value="SAM"/>
    <property type="match status" value="2"/>
</dbReference>
<dbReference type="FunFam" id="1.10.150.50:FF:000028">
    <property type="entry name" value="caskin-2 isoform X2"/>
    <property type="match status" value="1"/>
</dbReference>
<dbReference type="CDD" id="cd09498">
    <property type="entry name" value="SAM_caskin1_2_repeat2"/>
    <property type="match status" value="1"/>
</dbReference>
<dbReference type="PANTHER" id="PTHR24174">
    <property type="entry name" value="ANKYRIN REPEAT AND STERILE ALPHA MOTIF DOMAIN-CONTAINING PROTEIN 1"/>
    <property type="match status" value="1"/>
</dbReference>
<feature type="compositionally biased region" description="Low complexity" evidence="3">
    <location>
        <begin position="28"/>
        <end position="42"/>
    </location>
</feature>
<keyword evidence="1" id="KW-0677">Repeat</keyword>
<comment type="caution">
    <text evidence="5">The sequence shown here is derived from an EMBL/GenBank/DDBJ whole genome shotgun (WGS) entry which is preliminary data.</text>
</comment>
<evidence type="ECO:0000256" key="3">
    <source>
        <dbReference type="SAM" id="MobiDB-lite"/>
    </source>
</evidence>
<name>A0A7J7K6M0_BUGNE</name>
<dbReference type="PANTHER" id="PTHR24174:SF16">
    <property type="entry name" value="CASKIN-2"/>
    <property type="match status" value="1"/>
</dbReference>
<feature type="domain" description="SAM" evidence="4">
    <location>
        <begin position="69"/>
        <end position="132"/>
    </location>
</feature>
<feature type="domain" description="SAM" evidence="4">
    <location>
        <begin position="138"/>
        <end position="202"/>
    </location>
</feature>